<accession>A0A8H4RGK3</accession>
<gene>
    <name evidence="3" type="ORF">G7Y89_g9881</name>
</gene>
<feature type="coiled-coil region" evidence="1">
    <location>
        <begin position="176"/>
        <end position="224"/>
    </location>
</feature>
<evidence type="ECO:0000313" key="4">
    <source>
        <dbReference type="Proteomes" id="UP000566819"/>
    </source>
</evidence>
<feature type="region of interest" description="Disordered" evidence="2">
    <location>
        <begin position="466"/>
        <end position="486"/>
    </location>
</feature>
<keyword evidence="4" id="KW-1185">Reference proteome</keyword>
<feature type="region of interest" description="Disordered" evidence="2">
    <location>
        <begin position="322"/>
        <end position="341"/>
    </location>
</feature>
<dbReference type="AlphaFoldDB" id="A0A8H4RGK3"/>
<dbReference type="SUPFAM" id="SSF161270">
    <property type="entry name" value="PspA lactotransferrin-binding region"/>
    <property type="match status" value="1"/>
</dbReference>
<reference evidence="3 4" key="1">
    <citation type="submission" date="2020-03" db="EMBL/GenBank/DDBJ databases">
        <title>Draft Genome Sequence of Cudoniella acicularis.</title>
        <authorList>
            <person name="Buettner E."/>
            <person name="Kellner H."/>
        </authorList>
    </citation>
    <scope>NUCLEOTIDE SEQUENCE [LARGE SCALE GENOMIC DNA]</scope>
    <source>
        <strain evidence="3 4">DSM 108380</strain>
    </source>
</reference>
<name>A0A8H4RGK3_9HELO</name>
<dbReference type="PANTHER" id="PTHR23159:SF66">
    <property type="entry name" value="OS04G0158400 PROTEIN"/>
    <property type="match status" value="1"/>
</dbReference>
<protein>
    <submittedName>
        <fullName evidence="3">Uncharacterized protein</fullName>
    </submittedName>
</protein>
<feature type="region of interest" description="Disordered" evidence="2">
    <location>
        <begin position="1"/>
        <end position="89"/>
    </location>
</feature>
<comment type="caution">
    <text evidence="3">The sequence shown here is derived from an EMBL/GenBank/DDBJ whole genome shotgun (WGS) entry which is preliminary data.</text>
</comment>
<dbReference type="PANTHER" id="PTHR23159">
    <property type="entry name" value="CENTROSOMAL PROTEIN 2"/>
    <property type="match status" value="1"/>
</dbReference>
<sequence length="859" mass="98471">MAVSQPATYDLAFVPPPPEGEGSRDDVEGEGWIGAPVLRVGKDGKERRPVPRSFKERMEKEAAEAERRRKEKGKGKEGEDEGETGLGSLGILEGGILGMEDRSMPTTVHDFKYWAADPSHSDKECVKLALLALCDLEHSQTEMLAKLIKLESANSILNSSITTVNETLTHVTRNNADIVADAVREKDKEIARLKRERNGAIQRADELENKYDNMEMTKNALNTKNSTLRGVIGDLTQELHTEQTYGNEKKKLLAQMKSEAKAREDLIMELQGIINDDAEQTEDRERIKRLETDLSDEKETASELREKVARLERELELAKRENDEWKKENENKISREERDELQRKSVENLTKQLDRAKRRLTEEQEKTKEAEEALKTSGKIPKGWISVKEAEAKQAEIIYDMENQMEVKDIDIKHLQKALEEGKLGSAAKSTEGMITETECDERYSKALEFSENQITELEDELRRLQREKKKKDSASSTDKRKKDTSDLRRKIDELDKVNIRLTDDVRELEEEVEDLKKRLTGGNTDVRKLQGTLEVRQAELKKTNEELEQLRRKIADCYRTLLKQRNERNKRLRRSPVKEGEGTIDEVNDYIKRLIKDFHRVDSPRISIEATRKATENEIDELADELSTLKHSFAKVQEHEKELLREVEHVRREIQIKNTDIEELNRAVREHERASSARTPKRKASFSVDLGERDPTAESIDFDILRAEIALRTMIYERALHGVRPGDTDIAIKAAHAALRRSNEIGLEECRGRSHFWLGVALFYSDDQAQASHHINAAQTLTAWLHPEREQRWLQSWVGVKGKFRPSRSAADYRTLPAPRMRTLSRIGVGRNNEPVAAIEDGDQTPKGAFGFFWNLLG</sequence>
<dbReference type="OrthoDB" id="3562382at2759"/>
<keyword evidence="1" id="KW-0175">Coiled coil</keyword>
<feature type="region of interest" description="Disordered" evidence="2">
    <location>
        <begin position="355"/>
        <end position="374"/>
    </location>
</feature>
<feature type="coiled-coil region" evidence="1">
    <location>
        <begin position="606"/>
        <end position="675"/>
    </location>
</feature>
<dbReference type="EMBL" id="JAAMPI010000836">
    <property type="protein sequence ID" value="KAF4628269.1"/>
    <property type="molecule type" value="Genomic_DNA"/>
</dbReference>
<evidence type="ECO:0000313" key="3">
    <source>
        <dbReference type="EMBL" id="KAF4628269.1"/>
    </source>
</evidence>
<evidence type="ECO:0000256" key="2">
    <source>
        <dbReference type="SAM" id="MobiDB-lite"/>
    </source>
</evidence>
<evidence type="ECO:0000256" key="1">
    <source>
        <dbReference type="SAM" id="Coils"/>
    </source>
</evidence>
<feature type="compositionally biased region" description="Basic and acidic residues" evidence="2">
    <location>
        <begin position="40"/>
        <end position="68"/>
    </location>
</feature>
<proteinExistence type="predicted"/>
<dbReference type="Proteomes" id="UP000566819">
    <property type="component" value="Unassembled WGS sequence"/>
</dbReference>
<organism evidence="3 4">
    <name type="scientific">Cudoniella acicularis</name>
    <dbReference type="NCBI Taxonomy" id="354080"/>
    <lineage>
        <taxon>Eukaryota</taxon>
        <taxon>Fungi</taxon>
        <taxon>Dikarya</taxon>
        <taxon>Ascomycota</taxon>
        <taxon>Pezizomycotina</taxon>
        <taxon>Leotiomycetes</taxon>
        <taxon>Helotiales</taxon>
        <taxon>Tricladiaceae</taxon>
        <taxon>Cudoniella</taxon>
    </lineage>
</organism>